<name>A0ABP8NSN0_9BACT</name>
<keyword evidence="3" id="KW-1185">Reference proteome</keyword>
<protein>
    <recommendedName>
        <fullName evidence="4">Tetratricopeptide repeat-containing protein</fullName>
    </recommendedName>
</protein>
<sequence>MKLIKQVVVLLTLTLFTTFTAFGEDGVYEKAMAKAIETLYTTKQVDELIPVANQFNLIARKETSQWLPLYYEALSYLWLAGRSKNAAKQSGYLNQAQAVLDKAQTLKPNDSELVTLQGYLYMITVASDPATYGPTLAGKAIGTLQKAHQLNPENPRAMLLLGQMQIGTAQYMGGSTTEPCELVAKSRSFFAKEQGQTDLMPRWGQSMVGKVIEGCGR</sequence>
<organism evidence="2 3">
    <name type="scientific">Nibrella saemangeumensis</name>
    <dbReference type="NCBI Taxonomy" id="1084526"/>
    <lineage>
        <taxon>Bacteria</taxon>
        <taxon>Pseudomonadati</taxon>
        <taxon>Bacteroidota</taxon>
        <taxon>Cytophagia</taxon>
        <taxon>Cytophagales</taxon>
        <taxon>Spirosomataceae</taxon>
        <taxon>Nibrella</taxon>
    </lineage>
</organism>
<comment type="caution">
    <text evidence="2">The sequence shown here is derived from an EMBL/GenBank/DDBJ whole genome shotgun (WGS) entry which is preliminary data.</text>
</comment>
<evidence type="ECO:0000313" key="3">
    <source>
        <dbReference type="Proteomes" id="UP001501175"/>
    </source>
</evidence>
<evidence type="ECO:0000313" key="2">
    <source>
        <dbReference type="EMBL" id="GAA4470211.1"/>
    </source>
</evidence>
<feature type="chain" id="PRO_5045038786" description="Tetratricopeptide repeat-containing protein" evidence="1">
    <location>
        <begin position="24"/>
        <end position="217"/>
    </location>
</feature>
<keyword evidence="1" id="KW-0732">Signal</keyword>
<dbReference type="EMBL" id="BAABHD010000084">
    <property type="protein sequence ID" value="GAA4470211.1"/>
    <property type="molecule type" value="Genomic_DNA"/>
</dbReference>
<dbReference type="Proteomes" id="UP001501175">
    <property type="component" value="Unassembled WGS sequence"/>
</dbReference>
<feature type="signal peptide" evidence="1">
    <location>
        <begin position="1"/>
        <end position="23"/>
    </location>
</feature>
<evidence type="ECO:0000256" key="1">
    <source>
        <dbReference type="SAM" id="SignalP"/>
    </source>
</evidence>
<dbReference type="RefSeq" id="WP_345249912.1">
    <property type="nucleotide sequence ID" value="NZ_BAABHD010000084.1"/>
</dbReference>
<accession>A0ABP8NSN0</accession>
<proteinExistence type="predicted"/>
<dbReference type="SUPFAM" id="SSF48452">
    <property type="entry name" value="TPR-like"/>
    <property type="match status" value="1"/>
</dbReference>
<reference evidence="3" key="1">
    <citation type="journal article" date="2019" name="Int. J. Syst. Evol. Microbiol.">
        <title>The Global Catalogue of Microorganisms (GCM) 10K type strain sequencing project: providing services to taxonomists for standard genome sequencing and annotation.</title>
        <authorList>
            <consortium name="The Broad Institute Genomics Platform"/>
            <consortium name="The Broad Institute Genome Sequencing Center for Infectious Disease"/>
            <person name="Wu L."/>
            <person name="Ma J."/>
        </authorList>
    </citation>
    <scope>NUCLEOTIDE SEQUENCE [LARGE SCALE GENOMIC DNA]</scope>
    <source>
        <strain evidence="3">JCM 17927</strain>
    </source>
</reference>
<gene>
    <name evidence="2" type="ORF">GCM10023189_58440</name>
</gene>
<dbReference type="InterPro" id="IPR011990">
    <property type="entry name" value="TPR-like_helical_dom_sf"/>
</dbReference>
<evidence type="ECO:0008006" key="4">
    <source>
        <dbReference type="Google" id="ProtNLM"/>
    </source>
</evidence>
<dbReference type="Gene3D" id="1.25.40.10">
    <property type="entry name" value="Tetratricopeptide repeat domain"/>
    <property type="match status" value="1"/>
</dbReference>